<proteinExistence type="predicted"/>
<reference evidence="2" key="2">
    <citation type="submission" date="2015-01" db="EMBL/GenBank/DDBJ databases">
        <title>Evolutionary Origins and Diversification of the Mycorrhizal Mutualists.</title>
        <authorList>
            <consortium name="DOE Joint Genome Institute"/>
            <consortium name="Mycorrhizal Genomics Consortium"/>
            <person name="Kohler A."/>
            <person name="Kuo A."/>
            <person name="Nagy L.G."/>
            <person name="Floudas D."/>
            <person name="Copeland A."/>
            <person name="Barry K.W."/>
            <person name="Cichocki N."/>
            <person name="Veneault-Fourrey C."/>
            <person name="LaButti K."/>
            <person name="Lindquist E.A."/>
            <person name="Lipzen A."/>
            <person name="Lundell T."/>
            <person name="Morin E."/>
            <person name="Murat C."/>
            <person name="Riley R."/>
            <person name="Ohm R."/>
            <person name="Sun H."/>
            <person name="Tunlid A."/>
            <person name="Henrissat B."/>
            <person name="Grigoriev I.V."/>
            <person name="Hibbett D.S."/>
            <person name="Martin F."/>
        </authorList>
    </citation>
    <scope>NUCLEOTIDE SEQUENCE [LARGE SCALE GENOMIC DNA]</scope>
    <source>
        <strain evidence="2">Ve08.2h10</strain>
    </source>
</reference>
<name>A0A0D0DXA0_9AGAM</name>
<protein>
    <submittedName>
        <fullName evidence="1">Uncharacterized protein</fullName>
    </submittedName>
</protein>
<dbReference type="Proteomes" id="UP000054538">
    <property type="component" value="Unassembled WGS sequence"/>
</dbReference>
<sequence length="141" mass="15465">MGKTQIVYLKSGPGARELIDKALPSSLDSASCPCSLLVTSSRSILAFIRFSQVQQPEARGSCSGLMSKEIPWLILSTEDVGYNHSSQVTLTDLQRHADSTLVLSLQVAGQPMESMMSFDQLIYLGQMHASMHRKYGIRLTS</sequence>
<gene>
    <name evidence="1" type="ORF">PAXRUDRAFT_658882</name>
</gene>
<keyword evidence="2" id="KW-1185">Reference proteome</keyword>
<dbReference type="HOGENOM" id="CLU_1825903_0_0_1"/>
<evidence type="ECO:0000313" key="2">
    <source>
        <dbReference type="Proteomes" id="UP000054538"/>
    </source>
</evidence>
<accession>A0A0D0DXA0</accession>
<dbReference type="EMBL" id="KN825456">
    <property type="protein sequence ID" value="KIK90889.1"/>
    <property type="molecule type" value="Genomic_DNA"/>
</dbReference>
<evidence type="ECO:0000313" key="1">
    <source>
        <dbReference type="EMBL" id="KIK90889.1"/>
    </source>
</evidence>
<reference evidence="1 2" key="1">
    <citation type="submission" date="2014-04" db="EMBL/GenBank/DDBJ databases">
        <authorList>
            <consortium name="DOE Joint Genome Institute"/>
            <person name="Kuo A."/>
            <person name="Kohler A."/>
            <person name="Jargeat P."/>
            <person name="Nagy L.G."/>
            <person name="Floudas D."/>
            <person name="Copeland A."/>
            <person name="Barry K.W."/>
            <person name="Cichocki N."/>
            <person name="Veneault-Fourrey C."/>
            <person name="LaButti K."/>
            <person name="Lindquist E.A."/>
            <person name="Lipzen A."/>
            <person name="Lundell T."/>
            <person name="Morin E."/>
            <person name="Murat C."/>
            <person name="Sun H."/>
            <person name="Tunlid A."/>
            <person name="Henrissat B."/>
            <person name="Grigoriev I.V."/>
            <person name="Hibbett D.S."/>
            <person name="Martin F."/>
            <person name="Nordberg H.P."/>
            <person name="Cantor M.N."/>
            <person name="Hua S.X."/>
        </authorList>
    </citation>
    <scope>NUCLEOTIDE SEQUENCE [LARGE SCALE GENOMIC DNA]</scope>
    <source>
        <strain evidence="1 2">Ve08.2h10</strain>
    </source>
</reference>
<dbReference type="AlphaFoldDB" id="A0A0D0DXA0"/>
<organism evidence="1 2">
    <name type="scientific">Paxillus rubicundulus Ve08.2h10</name>
    <dbReference type="NCBI Taxonomy" id="930991"/>
    <lineage>
        <taxon>Eukaryota</taxon>
        <taxon>Fungi</taxon>
        <taxon>Dikarya</taxon>
        <taxon>Basidiomycota</taxon>
        <taxon>Agaricomycotina</taxon>
        <taxon>Agaricomycetes</taxon>
        <taxon>Agaricomycetidae</taxon>
        <taxon>Boletales</taxon>
        <taxon>Paxilineae</taxon>
        <taxon>Paxillaceae</taxon>
        <taxon>Paxillus</taxon>
    </lineage>
</organism>
<dbReference type="InParanoid" id="A0A0D0DXA0"/>